<accession>A0A370TV69</accession>
<evidence type="ECO:0000313" key="2">
    <source>
        <dbReference type="EMBL" id="RDL39400.1"/>
    </source>
</evidence>
<dbReference type="Proteomes" id="UP000254866">
    <property type="component" value="Unassembled WGS sequence"/>
</dbReference>
<dbReference type="PANTHER" id="PTHR21310">
    <property type="entry name" value="AMINOGLYCOSIDE PHOSPHOTRANSFERASE-RELATED-RELATED"/>
    <property type="match status" value="1"/>
</dbReference>
<dbReference type="AlphaFoldDB" id="A0A370TV69"/>
<dbReference type="InterPro" id="IPR011009">
    <property type="entry name" value="Kinase-like_dom_sf"/>
</dbReference>
<gene>
    <name evidence="2" type="ORF">BP5553_03740</name>
</gene>
<dbReference type="InterPro" id="IPR002575">
    <property type="entry name" value="Aminoglycoside_PTrfase"/>
</dbReference>
<keyword evidence="3" id="KW-1185">Reference proteome</keyword>
<dbReference type="RefSeq" id="XP_031872056.1">
    <property type="nucleotide sequence ID" value="XM_032012363.1"/>
</dbReference>
<dbReference type="SUPFAM" id="SSF56112">
    <property type="entry name" value="Protein kinase-like (PK-like)"/>
    <property type="match status" value="1"/>
</dbReference>
<dbReference type="GeneID" id="43596589"/>
<comment type="caution">
    <text evidence="2">The sequence shown here is derived from an EMBL/GenBank/DDBJ whole genome shotgun (WGS) entry which is preliminary data.</text>
</comment>
<proteinExistence type="predicted"/>
<dbReference type="OrthoDB" id="3250044at2759"/>
<name>A0A370TV69_9HELO</name>
<dbReference type="STRING" id="2656787.A0A370TV69"/>
<evidence type="ECO:0000313" key="3">
    <source>
        <dbReference type="Proteomes" id="UP000254866"/>
    </source>
</evidence>
<dbReference type="InterPro" id="IPR051678">
    <property type="entry name" value="AGP_Transferase"/>
</dbReference>
<dbReference type="Pfam" id="PF01636">
    <property type="entry name" value="APH"/>
    <property type="match status" value="1"/>
</dbReference>
<dbReference type="PANTHER" id="PTHR21310:SF58">
    <property type="entry name" value="AMINOGLYCOSIDE PHOSPHOTRANSFERASE DOMAIN-CONTAINING PROTEIN"/>
    <property type="match status" value="1"/>
</dbReference>
<dbReference type="EMBL" id="NPIC01000002">
    <property type="protein sequence ID" value="RDL39400.1"/>
    <property type="molecule type" value="Genomic_DNA"/>
</dbReference>
<reference evidence="2 3" key="1">
    <citation type="journal article" date="2018" name="IMA Fungus">
        <title>IMA Genome-F 9: Draft genome sequence of Annulohypoxylon stygium, Aspergillus mulundensis, Berkeleyomyces basicola (syn. Thielaviopsis basicola), Ceratocystis smalleyi, two Cercospora beticola strains, Coleophoma cylindrospora, Fusarium fracticaudum, Phialophora cf. hyalina, and Morchella septimelata.</title>
        <authorList>
            <person name="Wingfield B.D."/>
            <person name="Bills G.F."/>
            <person name="Dong Y."/>
            <person name="Huang W."/>
            <person name="Nel W.J."/>
            <person name="Swalarsk-Parry B.S."/>
            <person name="Vaghefi N."/>
            <person name="Wilken P.M."/>
            <person name="An Z."/>
            <person name="de Beer Z.W."/>
            <person name="De Vos L."/>
            <person name="Chen L."/>
            <person name="Duong T.A."/>
            <person name="Gao Y."/>
            <person name="Hammerbacher A."/>
            <person name="Kikkert J.R."/>
            <person name="Li Y."/>
            <person name="Li H."/>
            <person name="Li K."/>
            <person name="Li Q."/>
            <person name="Liu X."/>
            <person name="Ma X."/>
            <person name="Naidoo K."/>
            <person name="Pethybridge S.J."/>
            <person name="Sun J."/>
            <person name="Steenkamp E.T."/>
            <person name="van der Nest M.A."/>
            <person name="van Wyk S."/>
            <person name="Wingfield M.J."/>
            <person name="Xiong C."/>
            <person name="Yue Q."/>
            <person name="Zhang X."/>
        </authorList>
    </citation>
    <scope>NUCLEOTIDE SEQUENCE [LARGE SCALE GENOMIC DNA]</scope>
    <source>
        <strain evidence="2 3">BP 5553</strain>
    </source>
</reference>
<protein>
    <recommendedName>
        <fullName evidence="1">Aminoglycoside phosphotransferase domain-containing protein</fullName>
    </recommendedName>
</protein>
<evidence type="ECO:0000259" key="1">
    <source>
        <dbReference type="Pfam" id="PF01636"/>
    </source>
</evidence>
<organism evidence="2 3">
    <name type="scientific">Venustampulla echinocandica</name>
    <dbReference type="NCBI Taxonomy" id="2656787"/>
    <lineage>
        <taxon>Eukaryota</taxon>
        <taxon>Fungi</taxon>
        <taxon>Dikarya</taxon>
        <taxon>Ascomycota</taxon>
        <taxon>Pezizomycotina</taxon>
        <taxon>Leotiomycetes</taxon>
        <taxon>Helotiales</taxon>
        <taxon>Pleuroascaceae</taxon>
        <taxon>Venustampulla</taxon>
    </lineage>
</organism>
<feature type="domain" description="Aminoglycoside phosphotransferase" evidence="1">
    <location>
        <begin position="26"/>
        <end position="155"/>
    </location>
</feature>
<sequence length="162" mass="18438">MAHSIPMTHTFSRPVFQVYPLSDCKDMLSERDGAEFVAQMQDYLAQIRALPKAVSPEYAICDSLGGACRDPRTCDANPVGPFVDEEAFNQVLRNPDELSRRGHKVLFTHGDLNPRNILADRVIRPDGTRGWKVSGIVDWETSGYFPEYWDYTKALFEGFRYT</sequence>
<dbReference type="Gene3D" id="3.90.1200.10">
    <property type="match status" value="1"/>
</dbReference>